<proteinExistence type="predicted"/>
<evidence type="ECO:0000313" key="3">
    <source>
        <dbReference type="EMBL" id="QVK22652.1"/>
    </source>
</evidence>
<keyword evidence="4" id="KW-1185">Reference proteome</keyword>
<sequence>MNKALLPLLGLASLGLSACVVNVGGDEDWHDDSSWKALQHKNQQLISQLTLGMSQQKVQEIMGPAEFSEAFMAHGDAVQVLYYRTRHVHSDGKTTKDECTPLIFKQQQLLGWGTKRTNSFKA</sequence>
<dbReference type="Proteomes" id="UP000676428">
    <property type="component" value="Chromosome"/>
</dbReference>
<evidence type="ECO:0000313" key="4">
    <source>
        <dbReference type="Proteomes" id="UP000676428"/>
    </source>
</evidence>
<organism evidence="3 4">
    <name type="scientific">Shewanella dokdonensis</name>
    <dbReference type="NCBI Taxonomy" id="712036"/>
    <lineage>
        <taxon>Bacteria</taxon>
        <taxon>Pseudomonadati</taxon>
        <taxon>Pseudomonadota</taxon>
        <taxon>Gammaproteobacteria</taxon>
        <taxon>Alteromonadales</taxon>
        <taxon>Shewanellaceae</taxon>
        <taxon>Shewanella</taxon>
    </lineage>
</organism>
<dbReference type="EMBL" id="CP074572">
    <property type="protein sequence ID" value="QVK22652.1"/>
    <property type="molecule type" value="Genomic_DNA"/>
</dbReference>
<dbReference type="Pfam" id="PF11399">
    <property type="entry name" value="DUF3192"/>
    <property type="match status" value="1"/>
</dbReference>
<dbReference type="InterPro" id="IPR021534">
    <property type="entry name" value="DUF3192"/>
</dbReference>
<reference evidence="3 4" key="1">
    <citation type="journal article" date="2012" name="Int. J. Syst. Evol. Microbiol.">
        <title>Shewanella dokdonensis sp. nov., isolated from seawater.</title>
        <authorList>
            <person name="Sung H.R."/>
            <person name="Yoon J.H."/>
            <person name="Ghim S.Y."/>
        </authorList>
    </citation>
    <scope>NUCLEOTIDE SEQUENCE [LARGE SCALE GENOMIC DNA]</scope>
    <source>
        <strain evidence="3 4">DSM 23626</strain>
    </source>
</reference>
<dbReference type="RefSeq" id="WP_213681302.1">
    <property type="nucleotide sequence ID" value="NZ_CP074572.1"/>
</dbReference>
<dbReference type="Gene3D" id="3.30.1450.10">
    <property type="match status" value="1"/>
</dbReference>
<evidence type="ECO:0000256" key="2">
    <source>
        <dbReference type="SAM" id="SignalP"/>
    </source>
</evidence>
<dbReference type="PROSITE" id="PS51257">
    <property type="entry name" value="PROKAR_LIPOPROTEIN"/>
    <property type="match status" value="1"/>
</dbReference>
<feature type="chain" id="PRO_5047231489" evidence="2">
    <location>
        <begin position="19"/>
        <end position="122"/>
    </location>
</feature>
<gene>
    <name evidence="3" type="ORF">KHX94_15380</name>
</gene>
<dbReference type="InterPro" id="IPR037873">
    <property type="entry name" value="BamE-like"/>
</dbReference>
<name>A0ABX8DD29_9GAMM</name>
<accession>A0ABX8DD29</accession>
<protein>
    <submittedName>
        <fullName evidence="3">DUF3192 domain-containing protein</fullName>
    </submittedName>
</protein>
<evidence type="ECO:0000256" key="1">
    <source>
        <dbReference type="ARBA" id="ARBA00022729"/>
    </source>
</evidence>
<feature type="signal peptide" evidence="2">
    <location>
        <begin position="1"/>
        <end position="18"/>
    </location>
</feature>
<keyword evidence="1 2" id="KW-0732">Signal</keyword>